<evidence type="ECO:0000313" key="3">
    <source>
        <dbReference type="Proteomes" id="UP000054166"/>
    </source>
</evidence>
<reference evidence="3" key="2">
    <citation type="submission" date="2015-01" db="EMBL/GenBank/DDBJ databases">
        <title>Evolutionary Origins and Diversification of the Mycorrhizal Mutualists.</title>
        <authorList>
            <consortium name="DOE Joint Genome Institute"/>
            <consortium name="Mycorrhizal Genomics Consortium"/>
            <person name="Kohler A."/>
            <person name="Kuo A."/>
            <person name="Nagy L.G."/>
            <person name="Floudas D."/>
            <person name="Copeland A."/>
            <person name="Barry K.W."/>
            <person name="Cichocki N."/>
            <person name="Veneault-Fourrey C."/>
            <person name="LaButti K."/>
            <person name="Lindquist E.A."/>
            <person name="Lipzen A."/>
            <person name="Lundell T."/>
            <person name="Morin E."/>
            <person name="Murat C."/>
            <person name="Riley R."/>
            <person name="Ohm R."/>
            <person name="Sun H."/>
            <person name="Tunlid A."/>
            <person name="Henrissat B."/>
            <person name="Grigoriev I.V."/>
            <person name="Hibbett D.S."/>
            <person name="Martin F."/>
        </authorList>
    </citation>
    <scope>NUCLEOTIDE SEQUENCE [LARGE SCALE GENOMIC DNA]</scope>
    <source>
        <strain evidence="3">F 1598</strain>
    </source>
</reference>
<dbReference type="HOGENOM" id="CLU_530086_0_0_1"/>
<dbReference type="OrthoDB" id="3269726at2759"/>
<reference evidence="2 3" key="1">
    <citation type="submission" date="2014-04" db="EMBL/GenBank/DDBJ databases">
        <authorList>
            <consortium name="DOE Joint Genome Institute"/>
            <person name="Kuo A."/>
            <person name="Tarkka M."/>
            <person name="Buscot F."/>
            <person name="Kohler A."/>
            <person name="Nagy L.G."/>
            <person name="Floudas D."/>
            <person name="Copeland A."/>
            <person name="Barry K.W."/>
            <person name="Cichocki N."/>
            <person name="Veneault-Fourrey C."/>
            <person name="LaButti K."/>
            <person name="Lindquist E.A."/>
            <person name="Lipzen A."/>
            <person name="Lundell T."/>
            <person name="Morin E."/>
            <person name="Murat C."/>
            <person name="Sun H."/>
            <person name="Tunlid A."/>
            <person name="Henrissat B."/>
            <person name="Grigoriev I.V."/>
            <person name="Hibbett D.S."/>
            <person name="Martin F."/>
            <person name="Nordberg H.P."/>
            <person name="Cantor M.N."/>
            <person name="Hua S.X."/>
        </authorList>
    </citation>
    <scope>NUCLEOTIDE SEQUENCE [LARGE SCALE GENOMIC DNA]</scope>
    <source>
        <strain evidence="2 3">F 1598</strain>
    </source>
</reference>
<keyword evidence="3" id="KW-1185">Reference proteome</keyword>
<evidence type="ECO:0000313" key="2">
    <source>
        <dbReference type="EMBL" id="KIM89477.1"/>
    </source>
</evidence>
<feature type="coiled-coil region" evidence="1">
    <location>
        <begin position="263"/>
        <end position="332"/>
    </location>
</feature>
<proteinExistence type="predicted"/>
<dbReference type="Proteomes" id="UP000054166">
    <property type="component" value="Unassembled WGS sequence"/>
</dbReference>
<evidence type="ECO:0000256" key="1">
    <source>
        <dbReference type="SAM" id="Coils"/>
    </source>
</evidence>
<organism evidence="2 3">
    <name type="scientific">Piloderma croceum (strain F 1598)</name>
    <dbReference type="NCBI Taxonomy" id="765440"/>
    <lineage>
        <taxon>Eukaryota</taxon>
        <taxon>Fungi</taxon>
        <taxon>Dikarya</taxon>
        <taxon>Basidiomycota</taxon>
        <taxon>Agaricomycotina</taxon>
        <taxon>Agaricomycetes</taxon>
        <taxon>Agaricomycetidae</taxon>
        <taxon>Atheliales</taxon>
        <taxon>Atheliaceae</taxon>
        <taxon>Piloderma</taxon>
    </lineage>
</organism>
<gene>
    <name evidence="2" type="ORF">PILCRDRAFT_226541</name>
</gene>
<dbReference type="EMBL" id="KN832975">
    <property type="protein sequence ID" value="KIM89477.1"/>
    <property type="molecule type" value="Genomic_DNA"/>
</dbReference>
<keyword evidence="1" id="KW-0175">Coiled coil</keyword>
<name>A0A0C3CI67_PILCF</name>
<dbReference type="STRING" id="765440.A0A0C3CI67"/>
<accession>A0A0C3CI67</accession>
<protein>
    <submittedName>
        <fullName evidence="2">Uncharacterized protein</fullName>
    </submittedName>
</protein>
<dbReference type="AlphaFoldDB" id="A0A0C3CI67"/>
<dbReference type="InParanoid" id="A0A0C3CI67"/>
<sequence>MNHTSRPPFALSRVFKSAKLAGSDNDDLAALEKSFRRSAFAFLPSAATPSRTPSNRLIASSRDLAFEAPVYFRIPFGKDKWPEIVDWYINYGSKGSTAIDKMQLRKDQQQPYCHEYIVMFTRGGHIYRIDRRPDPGAAFDTIMKEGCTPYDTIEEVHSNSLKGLNGISDCVVELHWRTEQTIDLLFVLSICFRLHNDKSARRYTLQHYNCYFLSWTIIMIIARNTTACAAGFNAAIECGVWPKGLQNWNVELELDRARNSERILGLKLEQEREQAQIRKLKLELVRVRVSKRERVRELKRELLDVERARERMQELTEERERELKRARALERAREQEWKRVRVLAQVVAQVPMVLGWQLAQGWKREEENVREKLRELLRAVDTGFLPGELDTMVTTVPNRSPWLRKSVCVVLTQMMEDPTGDVYKALSDLAEFPTLISVSLNHKYTDSIKSNAPDPGLHETTPKKLELHMVEVVENHAARVARWGLGSRAEVKSDILDGMWRTWQNVSPLSLHIP</sequence>